<dbReference type="Gene3D" id="3.30.360.10">
    <property type="entry name" value="Dihydrodipicolinate Reductase, domain 2"/>
    <property type="match status" value="1"/>
</dbReference>
<gene>
    <name evidence="2" type="ORF">ADEAN_000820100</name>
</gene>
<dbReference type="SUPFAM" id="SSF51735">
    <property type="entry name" value="NAD(P)-binding Rossmann-fold domains"/>
    <property type="match status" value="1"/>
</dbReference>
<evidence type="ECO:0000313" key="3">
    <source>
        <dbReference type="Proteomes" id="UP000515908"/>
    </source>
</evidence>
<dbReference type="Proteomes" id="UP000515908">
    <property type="component" value="Chromosome 18"/>
</dbReference>
<dbReference type="EMBL" id="LR877162">
    <property type="protein sequence ID" value="CAD2220679.1"/>
    <property type="molecule type" value="Genomic_DNA"/>
</dbReference>
<organism evidence="2 3">
    <name type="scientific">Angomonas deanei</name>
    <dbReference type="NCBI Taxonomy" id="59799"/>
    <lineage>
        <taxon>Eukaryota</taxon>
        <taxon>Discoba</taxon>
        <taxon>Euglenozoa</taxon>
        <taxon>Kinetoplastea</taxon>
        <taxon>Metakinetoplastina</taxon>
        <taxon>Trypanosomatida</taxon>
        <taxon>Trypanosomatidae</taxon>
        <taxon>Strigomonadinae</taxon>
        <taxon>Angomonas</taxon>
    </lineage>
</organism>
<evidence type="ECO:0000259" key="1">
    <source>
        <dbReference type="Pfam" id="PF01408"/>
    </source>
</evidence>
<accession>S9X429</accession>
<dbReference type="OrthoDB" id="2129491at2759"/>
<dbReference type="Pfam" id="PF01408">
    <property type="entry name" value="GFO_IDH_MocA"/>
    <property type="match status" value="1"/>
</dbReference>
<evidence type="ECO:0000313" key="2">
    <source>
        <dbReference type="EMBL" id="CAD2220679.1"/>
    </source>
</evidence>
<sequence>MSEPFVLRVGILGAASITWQVWDAIHHVGAVVTYVGCRDTARGKEHVEAVCSKLGIPAEKYPSVGSYEEVIESKEVDLVYIPIPTALRHPLVLKCAEHHKHVVGEKPAANTADEVRQWVEAMDQRQLLFMDGTMLSHSRRVKEVNATLKELGRPVQYINVHFTFNGGEDFVAKDIRLNPVLEPQGCLGDVGWYCVRYILHLMGEAMPSEVSGRVIRRDGEHKGIVEFSGEITFDVNGQLTVASLFCGFDACCQHTLTAFTPDASVVLKDFAHPVVGQDATYYVVRDKANATSATDRHSWREEEAHTVKDESTNSQRYDMWRHILDILYPVEEEGGRRLKAKEEESRHWATLTWKTQAVLDKLLESALIAEQQAAQ</sequence>
<protein>
    <submittedName>
        <fullName evidence="2">Oxidoreductase family, NAD-binding Rossmann fold, putative</fullName>
    </submittedName>
</protein>
<dbReference type="InterPro" id="IPR036291">
    <property type="entry name" value="NAD(P)-bd_dom_sf"/>
</dbReference>
<dbReference type="InterPro" id="IPR000683">
    <property type="entry name" value="Gfo/Idh/MocA-like_OxRdtase_N"/>
</dbReference>
<dbReference type="PANTHER" id="PTHR46368:SF4">
    <property type="entry name" value="OS10G0403700 PROTEIN"/>
    <property type="match status" value="1"/>
</dbReference>
<keyword evidence="3" id="KW-1185">Reference proteome</keyword>
<reference evidence="2 3" key="1">
    <citation type="submission" date="2020-08" db="EMBL/GenBank/DDBJ databases">
        <authorList>
            <person name="Newling K."/>
            <person name="Davey J."/>
            <person name="Forrester S."/>
        </authorList>
    </citation>
    <scope>NUCLEOTIDE SEQUENCE [LARGE SCALE GENOMIC DNA]</scope>
    <source>
        <strain evidence="3">Crithidia deanei Carvalho (ATCC PRA-265)</strain>
    </source>
</reference>
<name>S9X429_9TRYP</name>
<proteinExistence type="predicted"/>
<dbReference type="GO" id="GO:0000166">
    <property type="term" value="F:nucleotide binding"/>
    <property type="evidence" value="ECO:0007669"/>
    <property type="project" value="InterPro"/>
</dbReference>
<dbReference type="VEuPathDB" id="TriTrypDB:ADEAN_000820100"/>
<dbReference type="AlphaFoldDB" id="S9X429"/>
<feature type="domain" description="Gfo/Idh/MocA-like oxidoreductase N-terminal" evidence="1">
    <location>
        <begin position="7"/>
        <end position="130"/>
    </location>
</feature>
<dbReference type="PANTHER" id="PTHR46368">
    <property type="match status" value="1"/>
</dbReference>
<dbReference type="SUPFAM" id="SSF55347">
    <property type="entry name" value="Glyceraldehyde-3-phosphate dehydrogenase-like, C-terminal domain"/>
    <property type="match status" value="1"/>
</dbReference>
<dbReference type="Gene3D" id="3.40.50.720">
    <property type="entry name" value="NAD(P)-binding Rossmann-like Domain"/>
    <property type="match status" value="1"/>
</dbReference>